<evidence type="ECO:0000256" key="2">
    <source>
        <dbReference type="ARBA" id="ARBA00022692"/>
    </source>
</evidence>
<feature type="transmembrane region" description="Helical" evidence="7">
    <location>
        <begin position="64"/>
        <end position="85"/>
    </location>
</feature>
<dbReference type="GO" id="GO:0016887">
    <property type="term" value="F:ATP hydrolysis activity"/>
    <property type="evidence" value="ECO:0007669"/>
    <property type="project" value="InterPro"/>
</dbReference>
<evidence type="ECO:0000256" key="7">
    <source>
        <dbReference type="SAM" id="Phobius"/>
    </source>
</evidence>
<feature type="transmembrane region" description="Helical" evidence="7">
    <location>
        <begin position="162"/>
        <end position="181"/>
    </location>
</feature>
<evidence type="ECO:0000259" key="9">
    <source>
        <dbReference type="PROSITE" id="PS50929"/>
    </source>
</evidence>
<dbReference type="InterPro" id="IPR017871">
    <property type="entry name" value="ABC_transporter-like_CS"/>
</dbReference>
<feature type="domain" description="ABC transporter" evidence="8">
    <location>
        <begin position="361"/>
        <end position="567"/>
    </location>
</feature>
<feature type="domain" description="ABC transmembrane type-1" evidence="9">
    <location>
        <begin position="42"/>
        <end position="330"/>
    </location>
</feature>
<dbReference type="PROSITE" id="PS50929">
    <property type="entry name" value="ABC_TM1F"/>
    <property type="match status" value="1"/>
</dbReference>
<evidence type="ECO:0000256" key="6">
    <source>
        <dbReference type="ARBA" id="ARBA00023136"/>
    </source>
</evidence>
<name>A0A4U0YLR4_9GAMM</name>
<dbReference type="PROSITE" id="PS00211">
    <property type="entry name" value="ABC_TRANSPORTER_1"/>
    <property type="match status" value="1"/>
</dbReference>
<organism evidence="10 11">
    <name type="scientific">Halopseudomonas bauzanensis</name>
    <dbReference type="NCBI Taxonomy" id="653930"/>
    <lineage>
        <taxon>Bacteria</taxon>
        <taxon>Pseudomonadati</taxon>
        <taxon>Pseudomonadota</taxon>
        <taxon>Gammaproteobacteria</taxon>
        <taxon>Pseudomonadales</taxon>
        <taxon>Pseudomonadaceae</taxon>
        <taxon>Halopseudomonas</taxon>
    </lineage>
</organism>
<keyword evidence="2 7" id="KW-0812">Transmembrane</keyword>
<proteinExistence type="predicted"/>
<dbReference type="SMART" id="SM00382">
    <property type="entry name" value="AAA"/>
    <property type="match status" value="1"/>
</dbReference>
<dbReference type="InterPro" id="IPR003439">
    <property type="entry name" value="ABC_transporter-like_ATP-bd"/>
</dbReference>
<keyword evidence="4 10" id="KW-0067">ATP-binding</keyword>
<dbReference type="InterPro" id="IPR036640">
    <property type="entry name" value="ABC1_TM_sf"/>
</dbReference>
<keyword evidence="5 7" id="KW-1133">Transmembrane helix</keyword>
<dbReference type="InterPro" id="IPR039421">
    <property type="entry name" value="Type_1_exporter"/>
</dbReference>
<evidence type="ECO:0000259" key="8">
    <source>
        <dbReference type="PROSITE" id="PS50893"/>
    </source>
</evidence>
<dbReference type="Gene3D" id="1.20.1560.10">
    <property type="entry name" value="ABC transporter type 1, transmembrane domain"/>
    <property type="match status" value="1"/>
</dbReference>
<dbReference type="AlphaFoldDB" id="A0A4U0YLR4"/>
<evidence type="ECO:0000256" key="1">
    <source>
        <dbReference type="ARBA" id="ARBA00004651"/>
    </source>
</evidence>
<keyword evidence="6 7" id="KW-0472">Membrane</keyword>
<dbReference type="InterPro" id="IPR011527">
    <property type="entry name" value="ABC1_TM_dom"/>
</dbReference>
<comment type="caution">
    <text evidence="10">The sequence shown here is derived from an EMBL/GenBank/DDBJ whole genome shotgun (WGS) entry which is preliminary data.</text>
</comment>
<sequence length="567" mass="62316">MRQWGWTGWIGRWNCRKVNMAEQHQPAVRLRSLLNGRLGGWWVAGVLGFITLFSAIALLAVSGWFISAAALAGLALASASVGHGFDIFRPAAVIRLLALTRTVGRYTERLASHHAALGLLRDLRSHLFRRITQARRLPLRTPGAMHRLVADIDLLDQFPLRVVLPWAWASLLLGLLLLWLALLSSGLLLVTLPGLLLAWLSPWLGYWQGGRLAREEVAHAEQRREFLLDSLELLTPLLIWQRWGERSAAFAGQDRAHLQRQDRQQRLSSRIALLQQWALAASLLALLWQGWPLISEAAVSVPLLLAVLLTLLGLSEALLPLAGSFVALGLSQAARDRLNSLAGDAPQQEPSRPRPEGPWRLQLHAVTARWPGALNGPDNIHLQLEQGETLLLQGPSGGGKSTLLQLLAGEQLPSSGECRLNDQPLLHWDVRQVIGYLPQDIDIFNLSLAANLRLGNPQASDEQLWQALTDVALADWARAHPQQLQLQPGELGSAVSGGQARRIALARLLLAERPVLLLDEPFAGLDATTRKQVMAALVRRQAQGLLVIASHQPIMADRLRVLPVGDG</sequence>
<feature type="transmembrane region" description="Helical" evidence="7">
    <location>
        <begin position="187"/>
        <end position="206"/>
    </location>
</feature>
<dbReference type="InterPro" id="IPR003593">
    <property type="entry name" value="AAA+_ATPase"/>
</dbReference>
<feature type="transmembrane region" description="Helical" evidence="7">
    <location>
        <begin position="38"/>
        <end position="58"/>
    </location>
</feature>
<dbReference type="PANTHER" id="PTHR24221">
    <property type="entry name" value="ATP-BINDING CASSETTE SUB-FAMILY B"/>
    <property type="match status" value="1"/>
</dbReference>
<comment type="subcellular location">
    <subcellularLocation>
        <location evidence="1">Cell membrane</location>
        <topology evidence="1">Multi-pass membrane protein</topology>
    </subcellularLocation>
</comment>
<dbReference type="Proteomes" id="UP000305198">
    <property type="component" value="Unassembled WGS sequence"/>
</dbReference>
<dbReference type="InterPro" id="IPR027417">
    <property type="entry name" value="P-loop_NTPase"/>
</dbReference>
<dbReference type="Pfam" id="PF00005">
    <property type="entry name" value="ABC_tran"/>
    <property type="match status" value="1"/>
</dbReference>
<dbReference type="PROSITE" id="PS50893">
    <property type="entry name" value="ABC_TRANSPORTER_2"/>
    <property type="match status" value="1"/>
</dbReference>
<gene>
    <name evidence="10" type="ORF">FA869_03380</name>
</gene>
<dbReference type="EMBL" id="SWAV01000001">
    <property type="protein sequence ID" value="TKA93232.1"/>
    <property type="molecule type" value="Genomic_DNA"/>
</dbReference>
<feature type="transmembrane region" description="Helical" evidence="7">
    <location>
        <begin position="303"/>
        <end position="330"/>
    </location>
</feature>
<feature type="transmembrane region" description="Helical" evidence="7">
    <location>
        <begin position="271"/>
        <end position="291"/>
    </location>
</feature>
<evidence type="ECO:0000256" key="3">
    <source>
        <dbReference type="ARBA" id="ARBA00022741"/>
    </source>
</evidence>
<dbReference type="SUPFAM" id="SSF90123">
    <property type="entry name" value="ABC transporter transmembrane region"/>
    <property type="match status" value="1"/>
</dbReference>
<dbReference type="PANTHER" id="PTHR24221:SF654">
    <property type="entry name" value="ATP-BINDING CASSETTE SUB-FAMILY B MEMBER 6"/>
    <property type="match status" value="1"/>
</dbReference>
<evidence type="ECO:0000256" key="4">
    <source>
        <dbReference type="ARBA" id="ARBA00022840"/>
    </source>
</evidence>
<dbReference type="GO" id="GO:0005886">
    <property type="term" value="C:plasma membrane"/>
    <property type="evidence" value="ECO:0007669"/>
    <property type="project" value="UniProtKB-SubCell"/>
</dbReference>
<dbReference type="GO" id="GO:0140359">
    <property type="term" value="F:ABC-type transporter activity"/>
    <property type="evidence" value="ECO:0007669"/>
    <property type="project" value="InterPro"/>
</dbReference>
<protein>
    <submittedName>
        <fullName evidence="10">ATP-binding cassette domain-containing protein</fullName>
    </submittedName>
</protein>
<evidence type="ECO:0000313" key="10">
    <source>
        <dbReference type="EMBL" id="TKA93232.1"/>
    </source>
</evidence>
<accession>A0A4U0YLR4</accession>
<dbReference type="GO" id="GO:0005524">
    <property type="term" value="F:ATP binding"/>
    <property type="evidence" value="ECO:0007669"/>
    <property type="project" value="UniProtKB-KW"/>
</dbReference>
<dbReference type="Gene3D" id="3.40.50.300">
    <property type="entry name" value="P-loop containing nucleotide triphosphate hydrolases"/>
    <property type="match status" value="1"/>
</dbReference>
<reference evidence="10 11" key="1">
    <citation type="submission" date="2019-04" db="EMBL/GenBank/DDBJ databases">
        <title>Crypto-aerobic microbial life in anoxic (sulfidic) marine sediments.</title>
        <authorList>
            <person name="Bhattacharya S."/>
            <person name="Roy C."/>
            <person name="Mondal N."/>
            <person name="Sarkar J."/>
            <person name="Mandal S."/>
            <person name="Rameez M.J."/>
            <person name="Ghosh W."/>
        </authorList>
    </citation>
    <scope>NUCLEOTIDE SEQUENCE [LARGE SCALE GENOMIC DNA]</scope>
    <source>
        <strain evidence="10 11">SBBB</strain>
    </source>
</reference>
<dbReference type="SUPFAM" id="SSF52540">
    <property type="entry name" value="P-loop containing nucleoside triphosphate hydrolases"/>
    <property type="match status" value="1"/>
</dbReference>
<keyword evidence="3" id="KW-0547">Nucleotide-binding</keyword>
<evidence type="ECO:0000313" key="11">
    <source>
        <dbReference type="Proteomes" id="UP000305198"/>
    </source>
</evidence>
<evidence type="ECO:0000256" key="5">
    <source>
        <dbReference type="ARBA" id="ARBA00022989"/>
    </source>
</evidence>